<gene>
    <name evidence="7" type="ordered locus">PTO1345</name>
</gene>
<dbReference type="PROSITE" id="PS51192">
    <property type="entry name" value="HELICASE_ATP_BIND_1"/>
    <property type="match status" value="1"/>
</dbReference>
<dbReference type="SUPFAM" id="SSF52540">
    <property type="entry name" value="P-loop containing nucleoside triphosphate hydrolases"/>
    <property type="match status" value="1"/>
</dbReference>
<dbReference type="InterPro" id="IPR027417">
    <property type="entry name" value="P-loop_NTPase"/>
</dbReference>
<dbReference type="PaxDb" id="263820-PTO1345"/>
<evidence type="ECO:0000313" key="8">
    <source>
        <dbReference type="Proteomes" id="UP000000438"/>
    </source>
</evidence>
<dbReference type="InterPro" id="IPR014001">
    <property type="entry name" value="Helicase_ATP-bd"/>
</dbReference>
<dbReference type="SMART" id="SM00487">
    <property type="entry name" value="DEXDc"/>
    <property type="match status" value="1"/>
</dbReference>
<dbReference type="GO" id="GO:0003724">
    <property type="term" value="F:RNA helicase activity"/>
    <property type="evidence" value="ECO:0007669"/>
    <property type="project" value="TreeGrafter"/>
</dbReference>
<dbReference type="SMART" id="SM00490">
    <property type="entry name" value="HELICc"/>
    <property type="match status" value="1"/>
</dbReference>
<keyword evidence="2" id="KW-0378">Hydrolase</keyword>
<dbReference type="CDD" id="cd18787">
    <property type="entry name" value="SF2_C_DEAD"/>
    <property type="match status" value="1"/>
</dbReference>
<dbReference type="GO" id="GO:0005524">
    <property type="term" value="F:ATP binding"/>
    <property type="evidence" value="ECO:0007669"/>
    <property type="project" value="UniProtKB-KW"/>
</dbReference>
<dbReference type="PROSITE" id="PS51194">
    <property type="entry name" value="HELICASE_CTER"/>
    <property type="match status" value="1"/>
</dbReference>
<keyword evidence="4" id="KW-0067">ATP-binding</keyword>
<dbReference type="Pfam" id="PF00270">
    <property type="entry name" value="DEAD"/>
    <property type="match status" value="1"/>
</dbReference>
<evidence type="ECO:0000259" key="6">
    <source>
        <dbReference type="PROSITE" id="PS51194"/>
    </source>
</evidence>
<dbReference type="PANTHER" id="PTHR47959">
    <property type="entry name" value="ATP-DEPENDENT RNA HELICASE RHLE-RELATED"/>
    <property type="match status" value="1"/>
</dbReference>
<dbReference type="AlphaFoldDB" id="Q6KZC2"/>
<dbReference type="InterPro" id="IPR001650">
    <property type="entry name" value="Helicase_C-like"/>
</dbReference>
<dbReference type="HOGENOM" id="CLU_003041_1_3_2"/>
<evidence type="ECO:0000256" key="3">
    <source>
        <dbReference type="ARBA" id="ARBA00022806"/>
    </source>
</evidence>
<feature type="domain" description="Helicase C-terminal" evidence="6">
    <location>
        <begin position="226"/>
        <end position="374"/>
    </location>
</feature>
<keyword evidence="1" id="KW-0547">Nucleotide-binding</keyword>
<feature type="domain" description="Helicase ATP-binding" evidence="5">
    <location>
        <begin position="35"/>
        <end position="203"/>
    </location>
</feature>
<reference evidence="7 8" key="1">
    <citation type="journal article" date="2004" name="Proc. Natl. Acad. Sci. U.S.A.">
        <title>Genome sequence of Picrophilus torridus and its implications for life around pH 0.</title>
        <authorList>
            <person name="Futterer O."/>
            <person name="Angelov A."/>
            <person name="Liesegang H."/>
            <person name="Gottschalk G."/>
            <person name="Schleper C."/>
            <person name="Schepers B."/>
            <person name="Dock C."/>
            <person name="Antranikian G."/>
            <person name="Liebl W."/>
        </authorList>
    </citation>
    <scope>NUCLEOTIDE SEQUENCE [LARGE SCALE GENOMIC DNA]</scope>
    <source>
        <strain evidence="8">ATCC 700027 / DSM 9790 / JCM 10055 / NBRC 100828</strain>
    </source>
</reference>
<protein>
    <submittedName>
        <fullName evidence="7">ATP-dependent RNA helicase</fullName>
    </submittedName>
</protein>
<dbReference type="Proteomes" id="UP000000438">
    <property type="component" value="Chromosome"/>
</dbReference>
<dbReference type="InterPro" id="IPR011545">
    <property type="entry name" value="DEAD/DEAH_box_helicase_dom"/>
</dbReference>
<dbReference type="EMBL" id="AE017261">
    <property type="protein sequence ID" value="AAT43930.1"/>
    <property type="molecule type" value="Genomic_DNA"/>
</dbReference>
<evidence type="ECO:0000256" key="1">
    <source>
        <dbReference type="ARBA" id="ARBA00022741"/>
    </source>
</evidence>
<dbReference type="CDD" id="cd00268">
    <property type="entry name" value="DEADc"/>
    <property type="match status" value="1"/>
</dbReference>
<sequence>MFILNSFSFKIDKRIKESLDRMGFYEPTEVQGLAIPEILSGRDVVIKSMTGSGKTAAFLIPAIQRALGSKFFNTVLIILPTRELALQTYSVALNISRNFFRTTVVYGGSSMEKQIHDLRDSKIIIGTPGRIIDLINRDLLNLEHVGMFILDEADMMLDMGFIDDIYKIIENLPEKRQNVLASATMPERLDDMIKNLMNDPELIAVSNGYTPKTIVHDYTIIPEHKKFSALLSYIDENRDMKRIIFVRTKHGAVVLSEILNKCGFKNVTLHGDMRQRSREISIKRFRNYRSGIMIATNVAARGIDIPDVDEIINFDAPIDDIKSYSHRAGRSGRFGRPGHALTIFTEKQKNMINEIEMKNNVKMDHKIIKINDVYYNIDYRDIINNIQ</sequence>
<dbReference type="eggNOG" id="arCOG00558">
    <property type="taxonomic scope" value="Archaea"/>
</dbReference>
<dbReference type="Pfam" id="PF00271">
    <property type="entry name" value="Helicase_C"/>
    <property type="match status" value="1"/>
</dbReference>
<dbReference type="InParanoid" id="Q6KZC2"/>
<dbReference type="InterPro" id="IPR044742">
    <property type="entry name" value="DEAD/DEAH_RhlB"/>
</dbReference>
<dbReference type="STRING" id="263820.PTO1345"/>
<evidence type="ECO:0000313" key="7">
    <source>
        <dbReference type="EMBL" id="AAT43930.1"/>
    </source>
</evidence>
<dbReference type="InterPro" id="IPR050079">
    <property type="entry name" value="DEAD_box_RNA_helicase"/>
</dbReference>
<dbReference type="GO" id="GO:0140097">
    <property type="term" value="F:catalytic activity, acting on DNA"/>
    <property type="evidence" value="ECO:0007669"/>
    <property type="project" value="UniProtKB-ARBA"/>
</dbReference>
<organism evidence="7 8">
    <name type="scientific">Picrophilus torridus (strain ATCC 700027 / DSM 9790 / JCM 10055 / NBRC 100828 / KAW 2/3)</name>
    <dbReference type="NCBI Taxonomy" id="1122961"/>
    <lineage>
        <taxon>Archaea</taxon>
        <taxon>Methanobacteriati</taxon>
        <taxon>Thermoplasmatota</taxon>
        <taxon>Thermoplasmata</taxon>
        <taxon>Thermoplasmatales</taxon>
        <taxon>Picrophilaceae</taxon>
        <taxon>Picrophilus</taxon>
    </lineage>
</organism>
<evidence type="ECO:0000256" key="4">
    <source>
        <dbReference type="ARBA" id="ARBA00022840"/>
    </source>
</evidence>
<dbReference type="Gene3D" id="3.40.50.300">
    <property type="entry name" value="P-loop containing nucleotide triphosphate hydrolases"/>
    <property type="match status" value="2"/>
</dbReference>
<evidence type="ECO:0000259" key="5">
    <source>
        <dbReference type="PROSITE" id="PS51192"/>
    </source>
</evidence>
<proteinExistence type="predicted"/>
<dbReference type="GO" id="GO:0016787">
    <property type="term" value="F:hydrolase activity"/>
    <property type="evidence" value="ECO:0007669"/>
    <property type="project" value="UniProtKB-KW"/>
</dbReference>
<name>Q6KZC2_PICTO</name>
<evidence type="ECO:0000256" key="2">
    <source>
        <dbReference type="ARBA" id="ARBA00022801"/>
    </source>
</evidence>
<keyword evidence="3 7" id="KW-0347">Helicase</keyword>
<dbReference type="GO" id="GO:0003676">
    <property type="term" value="F:nucleic acid binding"/>
    <property type="evidence" value="ECO:0007669"/>
    <property type="project" value="InterPro"/>
</dbReference>
<dbReference type="FunCoup" id="Q6KZC2">
    <property type="interactions" value="81"/>
</dbReference>
<dbReference type="GO" id="GO:0005829">
    <property type="term" value="C:cytosol"/>
    <property type="evidence" value="ECO:0007669"/>
    <property type="project" value="TreeGrafter"/>
</dbReference>
<dbReference type="KEGG" id="pto:PTO1345"/>
<dbReference type="PANTHER" id="PTHR47959:SF1">
    <property type="entry name" value="ATP-DEPENDENT RNA HELICASE DBPA"/>
    <property type="match status" value="1"/>
</dbReference>
<accession>Q6KZC2</accession>